<feature type="transmembrane region" description="Helical" evidence="1">
    <location>
        <begin position="50"/>
        <end position="68"/>
    </location>
</feature>
<feature type="transmembrane region" description="Helical" evidence="1">
    <location>
        <begin position="176"/>
        <end position="198"/>
    </location>
</feature>
<name>A0A6P1EAH4_LENHI</name>
<keyword evidence="1" id="KW-0812">Transmembrane</keyword>
<feature type="transmembrane region" description="Helical" evidence="1">
    <location>
        <begin position="80"/>
        <end position="98"/>
    </location>
</feature>
<evidence type="ECO:0000313" key="2">
    <source>
        <dbReference type="EMBL" id="QHB52772.1"/>
    </source>
</evidence>
<accession>A0A6P1EAH4</accession>
<organism evidence="2 3">
    <name type="scientific">Lentilactobacillus hilgardii</name>
    <name type="common">Lactobacillus hilgardii</name>
    <dbReference type="NCBI Taxonomy" id="1588"/>
    <lineage>
        <taxon>Bacteria</taxon>
        <taxon>Bacillati</taxon>
        <taxon>Bacillota</taxon>
        <taxon>Bacilli</taxon>
        <taxon>Lactobacillales</taxon>
        <taxon>Lactobacillaceae</taxon>
        <taxon>Lentilactobacillus</taxon>
    </lineage>
</organism>
<reference evidence="2 3" key="1">
    <citation type="submission" date="2019-12" db="EMBL/GenBank/DDBJ databases">
        <title>Lactobacillus hilgardii FLUB.</title>
        <authorList>
            <person name="Gustaw K."/>
        </authorList>
    </citation>
    <scope>NUCLEOTIDE SEQUENCE [LARGE SCALE GENOMIC DNA]</scope>
    <source>
        <strain evidence="2 3">FLUB</strain>
    </source>
</reference>
<feature type="transmembrane region" description="Helical" evidence="1">
    <location>
        <begin position="104"/>
        <end position="124"/>
    </location>
</feature>
<keyword evidence="1" id="KW-0472">Membrane</keyword>
<sequence>MIVVKHKVLENKVPAITMLFWISKLISTMLGESASDFSSQIFGQQHQTLGELFTVGWSLSLFIVFLYLQIKSDKYHPIFYWNSVGLLAVFGTFSADTLKAVTGLHYAETTLIFFVLMIGFFVAWYATTKDLSIHHIMSRYKEAFYWLTVAATFMLGTAAGDWFATARSGGYNTDPTGLGLGFLNTGVVLGLIFLMVLVYRAMFKPKENGVAEIASFWFAYILTRPIGASFADYFGYNFDKGILGNQWMTVIGIALFMAAVMMLYKNDQRGTQVSHG</sequence>
<evidence type="ECO:0000313" key="3">
    <source>
        <dbReference type="Proteomes" id="UP000465035"/>
    </source>
</evidence>
<dbReference type="Proteomes" id="UP000465035">
    <property type="component" value="Chromosome"/>
</dbReference>
<dbReference type="EMBL" id="CP047121">
    <property type="protein sequence ID" value="QHB52772.1"/>
    <property type="molecule type" value="Genomic_DNA"/>
</dbReference>
<dbReference type="AlphaFoldDB" id="A0A6P1EAH4"/>
<evidence type="ECO:0000256" key="1">
    <source>
        <dbReference type="SAM" id="Phobius"/>
    </source>
</evidence>
<dbReference type="Pfam" id="PF03988">
    <property type="entry name" value="DUF347"/>
    <property type="match status" value="4"/>
</dbReference>
<protein>
    <recommendedName>
        <fullName evidence="4">Membrane-anchored protein</fullName>
    </recommendedName>
</protein>
<evidence type="ECO:0008006" key="4">
    <source>
        <dbReference type="Google" id="ProtNLM"/>
    </source>
</evidence>
<feature type="transmembrane region" description="Helical" evidence="1">
    <location>
        <begin position="247"/>
        <end position="264"/>
    </location>
</feature>
<keyword evidence="1" id="KW-1133">Transmembrane helix</keyword>
<feature type="transmembrane region" description="Helical" evidence="1">
    <location>
        <begin position="12"/>
        <end position="30"/>
    </location>
</feature>
<dbReference type="InterPro" id="IPR007136">
    <property type="entry name" value="DUF347"/>
</dbReference>
<feature type="transmembrane region" description="Helical" evidence="1">
    <location>
        <begin position="144"/>
        <end position="164"/>
    </location>
</feature>
<gene>
    <name evidence="2" type="ORF">GQR93_11510</name>
</gene>
<feature type="transmembrane region" description="Helical" evidence="1">
    <location>
        <begin position="210"/>
        <end position="227"/>
    </location>
</feature>
<proteinExistence type="predicted"/>